<dbReference type="SUPFAM" id="SSF48403">
    <property type="entry name" value="Ankyrin repeat"/>
    <property type="match status" value="1"/>
</dbReference>
<dbReference type="EMBL" id="JAPFFF010000002">
    <property type="protein sequence ID" value="KAK8896918.1"/>
    <property type="molecule type" value="Genomic_DNA"/>
</dbReference>
<keyword evidence="4" id="KW-1185">Reference proteome</keyword>
<evidence type="ECO:0000259" key="2">
    <source>
        <dbReference type="Pfam" id="PF11929"/>
    </source>
</evidence>
<evidence type="ECO:0000256" key="1">
    <source>
        <dbReference type="SAM" id="Coils"/>
    </source>
</evidence>
<dbReference type="PANTHER" id="PTHR24159:SF5">
    <property type="entry name" value="ANK_REP_REGION DOMAIN-CONTAINING PROTEIN"/>
    <property type="match status" value="1"/>
</dbReference>
<name>A0ABR2L0N1_9EUKA</name>
<protein>
    <recommendedName>
        <fullName evidence="2">DUF3447 domain-containing protein</fullName>
    </recommendedName>
</protein>
<evidence type="ECO:0000313" key="3">
    <source>
        <dbReference type="EMBL" id="KAK8896918.1"/>
    </source>
</evidence>
<gene>
    <name evidence="3" type="ORF">M9Y10_014844</name>
</gene>
<sequence>MTIEHHFEKDKDVQQKMLEFLDTNDNLEENYQNLMDSINKLDEESKLPELLYLILRISNHHQRTPNFFTKIERILINYKEEIKQTYSNSEIFNLFKKNYRILLFFLKENVITPEKMQTLEDKSFLSYFFGFYKGITSTLIKFHIGGLVYDTTKGDSELFEEKRIIGENDNYVCKLIREDMIEEFIVFVNKNGFTLWSQIEFSIFETNLYLIENNPTVIEYAAFFGSTQIFKYLYLNGCELTPSLWLYSIHGNNQEIIHILEENKIKPKDETYIECYNEAIKCHHNEMAEYFCKNFLDNKTIDDINHLSKSIKYSNFHFFPKNFKDNFAFHELCHFNYYWYVNYLIETEKIDINEKIIFKSFLFLNEVSN</sequence>
<dbReference type="Pfam" id="PF11929">
    <property type="entry name" value="DUF3447"/>
    <property type="match status" value="1"/>
</dbReference>
<dbReference type="InterPro" id="IPR020683">
    <property type="entry name" value="DUF3447"/>
</dbReference>
<dbReference type="InterPro" id="IPR036770">
    <property type="entry name" value="Ankyrin_rpt-contain_sf"/>
</dbReference>
<proteinExistence type="predicted"/>
<organism evidence="3 4">
    <name type="scientific">Tritrichomonas musculus</name>
    <dbReference type="NCBI Taxonomy" id="1915356"/>
    <lineage>
        <taxon>Eukaryota</taxon>
        <taxon>Metamonada</taxon>
        <taxon>Parabasalia</taxon>
        <taxon>Tritrichomonadida</taxon>
        <taxon>Tritrichomonadidae</taxon>
        <taxon>Tritrichomonas</taxon>
    </lineage>
</organism>
<evidence type="ECO:0000313" key="4">
    <source>
        <dbReference type="Proteomes" id="UP001470230"/>
    </source>
</evidence>
<reference evidence="3 4" key="1">
    <citation type="submission" date="2024-04" db="EMBL/GenBank/DDBJ databases">
        <title>Tritrichomonas musculus Genome.</title>
        <authorList>
            <person name="Alves-Ferreira E."/>
            <person name="Grigg M."/>
            <person name="Lorenzi H."/>
            <person name="Galac M."/>
        </authorList>
    </citation>
    <scope>NUCLEOTIDE SEQUENCE [LARGE SCALE GENOMIC DNA]</scope>
    <source>
        <strain evidence="3 4">EAF2021</strain>
    </source>
</reference>
<comment type="caution">
    <text evidence="3">The sequence shown here is derived from an EMBL/GenBank/DDBJ whole genome shotgun (WGS) entry which is preliminary data.</text>
</comment>
<keyword evidence="1" id="KW-0175">Coiled coil</keyword>
<feature type="coiled-coil region" evidence="1">
    <location>
        <begin position="17"/>
        <end position="44"/>
    </location>
</feature>
<accession>A0ABR2L0N1</accession>
<feature type="domain" description="DUF3447" evidence="2">
    <location>
        <begin position="238"/>
        <end position="319"/>
    </location>
</feature>
<dbReference type="PANTHER" id="PTHR24159">
    <property type="match status" value="1"/>
</dbReference>
<dbReference type="Proteomes" id="UP001470230">
    <property type="component" value="Unassembled WGS sequence"/>
</dbReference>